<keyword evidence="7" id="KW-1185">Reference proteome</keyword>
<dbReference type="InterPro" id="IPR027417">
    <property type="entry name" value="P-loop_NTPase"/>
</dbReference>
<dbReference type="GO" id="GO:0003924">
    <property type="term" value="F:GTPase activity"/>
    <property type="evidence" value="ECO:0007669"/>
    <property type="project" value="InterPro"/>
</dbReference>
<evidence type="ECO:0000256" key="1">
    <source>
        <dbReference type="ARBA" id="ARBA00022490"/>
    </source>
</evidence>
<dbReference type="InterPro" id="IPR043358">
    <property type="entry name" value="GNL1-like"/>
</dbReference>
<keyword evidence="2" id="KW-0547">Nucleotide-binding</keyword>
<dbReference type="PANTHER" id="PTHR45709:SF2">
    <property type="entry name" value="LARGE SUBUNIT GTPASE 1 HOMOLOG"/>
    <property type="match status" value="1"/>
</dbReference>
<evidence type="ECO:0000256" key="4">
    <source>
        <dbReference type="ARBA" id="ARBA00023134"/>
    </source>
</evidence>
<dbReference type="Proteomes" id="UP000246991">
    <property type="component" value="Unassembled WGS sequence"/>
</dbReference>
<comment type="caution">
    <text evidence="6">The sequence shown here is derived from an EMBL/GenBank/DDBJ whole genome shotgun (WGS) entry which is preliminary data.</text>
</comment>
<dbReference type="GO" id="GO:0000054">
    <property type="term" value="P:ribosomal subunit export from nucleus"/>
    <property type="evidence" value="ECO:0007669"/>
    <property type="project" value="TreeGrafter"/>
</dbReference>
<evidence type="ECO:0000313" key="6">
    <source>
        <dbReference type="EMBL" id="PWW77163.1"/>
    </source>
</evidence>
<keyword evidence="3" id="KW-0378">Hydrolase</keyword>
<feature type="compositionally biased region" description="Gly residues" evidence="5">
    <location>
        <begin position="17"/>
        <end position="28"/>
    </location>
</feature>
<feature type="region of interest" description="Disordered" evidence="5">
    <location>
        <begin position="1"/>
        <end position="30"/>
    </location>
</feature>
<dbReference type="AlphaFoldDB" id="A0A317SRU4"/>
<protein>
    <recommendedName>
        <fullName evidence="8">P-loop containing nucleoside triphosphate hydrolase protein</fullName>
    </recommendedName>
</protein>
<keyword evidence="1" id="KW-0963">Cytoplasm</keyword>
<dbReference type="GO" id="GO:0005829">
    <property type="term" value="C:cytosol"/>
    <property type="evidence" value="ECO:0007669"/>
    <property type="project" value="TreeGrafter"/>
</dbReference>
<evidence type="ECO:0000256" key="5">
    <source>
        <dbReference type="SAM" id="MobiDB-lite"/>
    </source>
</evidence>
<accession>A0A317SRU4</accession>
<organism evidence="6 7">
    <name type="scientific">Tuber magnatum</name>
    <name type="common">white Piedmont truffle</name>
    <dbReference type="NCBI Taxonomy" id="42249"/>
    <lineage>
        <taxon>Eukaryota</taxon>
        <taxon>Fungi</taxon>
        <taxon>Dikarya</taxon>
        <taxon>Ascomycota</taxon>
        <taxon>Pezizomycotina</taxon>
        <taxon>Pezizomycetes</taxon>
        <taxon>Pezizales</taxon>
        <taxon>Tuberaceae</taxon>
        <taxon>Tuber</taxon>
    </lineage>
</organism>
<dbReference type="GO" id="GO:0005525">
    <property type="term" value="F:GTP binding"/>
    <property type="evidence" value="ECO:0007669"/>
    <property type="project" value="UniProtKB-KW"/>
</dbReference>
<evidence type="ECO:0000256" key="2">
    <source>
        <dbReference type="ARBA" id="ARBA00022741"/>
    </source>
</evidence>
<evidence type="ECO:0000256" key="3">
    <source>
        <dbReference type="ARBA" id="ARBA00022801"/>
    </source>
</evidence>
<gene>
    <name evidence="6" type="ORF">C7212DRAFT_357024</name>
</gene>
<evidence type="ECO:0000313" key="7">
    <source>
        <dbReference type="Proteomes" id="UP000246991"/>
    </source>
</evidence>
<dbReference type="PANTHER" id="PTHR45709">
    <property type="entry name" value="LARGE SUBUNIT GTPASE 1 HOMOLOG-RELATED"/>
    <property type="match status" value="1"/>
</dbReference>
<evidence type="ECO:0008006" key="8">
    <source>
        <dbReference type="Google" id="ProtNLM"/>
    </source>
</evidence>
<sequence>MVLAESKNGTNGKHRGNGAGRGGRGTGLGQSEMLYTTVKHEADRYWMRSITQQNGLDGFFLNTAELADTDFTAGKMGNLKITHKDQIKTYLLTADGEKAAKTKHRQAKQELTRRGFAELQKAKDLLITLFERNLEVWRQLWRVIERSDLVVQIVDARNLLMFRYEDLERDVKEVDERRTNLLLVNKADLMTAEQRSAWAVYLEKEGINYRFFSVVLEKQTNEECYSRGQEKEPVEEEGVEEEKEELRIRILTVDELEEGYLEHAPIVNDPESPRRTQIGLVSGSSTPGKTKHFQALHLCEKIALCDCPGLVFSNFATTNAELVCNGVLPIDQLREFRGPTTLAAQPIPQQFFEYLYGINIHTRPFEEGGTGVPTEEELLMAYPRVRGFQKTGAANPDKSRAARYVLKDYVSGKLLFFHPPPSDSPIYPFNFSKDLYNESHDLDRKFFAEGRGGPGHMKTPFHLGAGAAGALPRRKEKATGGKKSFKGRKNIK</sequence>
<dbReference type="SUPFAM" id="SSF52540">
    <property type="entry name" value="P-loop containing nucleoside triphosphate hydrolases"/>
    <property type="match status" value="1"/>
</dbReference>
<proteinExistence type="predicted"/>
<dbReference type="STRING" id="42249.A0A317SRU4"/>
<reference evidence="6 7" key="1">
    <citation type="submission" date="2018-03" db="EMBL/GenBank/DDBJ databases">
        <title>Genomes of Pezizomycetes fungi and the evolution of truffles.</title>
        <authorList>
            <person name="Murat C."/>
            <person name="Payen T."/>
            <person name="Noel B."/>
            <person name="Kuo A."/>
            <person name="Martin F.M."/>
        </authorList>
    </citation>
    <scope>NUCLEOTIDE SEQUENCE [LARGE SCALE GENOMIC DNA]</scope>
    <source>
        <strain evidence="6">091103-1</strain>
    </source>
</reference>
<feature type="compositionally biased region" description="Basic residues" evidence="5">
    <location>
        <begin position="483"/>
        <end position="492"/>
    </location>
</feature>
<dbReference type="EMBL" id="PYWC01000026">
    <property type="protein sequence ID" value="PWW77163.1"/>
    <property type="molecule type" value="Genomic_DNA"/>
</dbReference>
<dbReference type="OrthoDB" id="61815at2759"/>
<name>A0A317SRU4_9PEZI</name>
<keyword evidence="4" id="KW-0342">GTP-binding</keyword>
<feature type="region of interest" description="Disordered" evidence="5">
    <location>
        <begin position="466"/>
        <end position="492"/>
    </location>
</feature>
<dbReference type="Gene3D" id="3.40.50.300">
    <property type="entry name" value="P-loop containing nucleotide triphosphate hydrolases"/>
    <property type="match status" value="1"/>
</dbReference>